<dbReference type="EMBL" id="CP045488">
    <property type="protein sequence ID" value="QFU81640.1"/>
    <property type="molecule type" value="Genomic_DNA"/>
</dbReference>
<dbReference type="KEGG" id="nas:GCU68_03225"/>
<dbReference type="RefSeq" id="WP_152939021.1">
    <property type="nucleotide sequence ID" value="NZ_CP045488.1"/>
</dbReference>
<evidence type="ECO:0000313" key="2">
    <source>
        <dbReference type="EMBL" id="QFU81640.1"/>
    </source>
</evidence>
<organism evidence="2 3">
    <name type="scientific">Natronorubrum aibiense</name>
    <dbReference type="NCBI Taxonomy" id="348826"/>
    <lineage>
        <taxon>Archaea</taxon>
        <taxon>Methanobacteriati</taxon>
        <taxon>Methanobacteriota</taxon>
        <taxon>Stenosarchaea group</taxon>
        <taxon>Halobacteria</taxon>
        <taxon>Halobacteriales</taxon>
        <taxon>Natrialbaceae</taxon>
        <taxon>Natronorubrum</taxon>
    </lineage>
</organism>
<feature type="domain" description="Halobacterial output" evidence="1">
    <location>
        <begin position="25"/>
        <end position="97"/>
    </location>
</feature>
<dbReference type="Pfam" id="PF18545">
    <property type="entry name" value="HalOD1"/>
    <property type="match status" value="1"/>
</dbReference>
<accession>A0A5P9P1B8</accession>
<protein>
    <recommendedName>
        <fullName evidence="1">Halobacterial output domain-containing protein</fullName>
    </recommendedName>
</protein>
<keyword evidence="3" id="KW-1185">Reference proteome</keyword>
<reference evidence="2 3" key="1">
    <citation type="journal article" date="2007" name="Int. J. Syst. Evol. Microbiol.">
        <title>Natronorubrum sulfidifaciens sp. nov., an extremely haloalkaliphilic archaeon isolated from Aiding salt lake in Xin-Jiang, China.</title>
        <authorList>
            <person name="Cui H.L."/>
            <person name="Tohty D."/>
            <person name="Liu H.C."/>
            <person name="Liu S.J."/>
            <person name="Oren A."/>
            <person name="Zhou P.J."/>
        </authorList>
    </citation>
    <scope>NUCLEOTIDE SEQUENCE [LARGE SCALE GENOMIC DNA]</scope>
    <source>
        <strain evidence="2 3">7-3</strain>
    </source>
</reference>
<name>A0A5P9P1B8_9EURY</name>
<dbReference type="InterPro" id="IPR040624">
    <property type="entry name" value="HalOD1"/>
</dbReference>
<evidence type="ECO:0000313" key="3">
    <source>
        <dbReference type="Proteomes" id="UP000326170"/>
    </source>
</evidence>
<dbReference type="Proteomes" id="UP000326170">
    <property type="component" value="Chromosome"/>
</dbReference>
<sequence length="100" mass="11104">MTEGTISNSHGCAFRHHIQYERDADEAPSIAAATALAQYHGDDVTETDTRLYDYIDPDALDALFADTERGARRHTGTVEFTVEDATVTVGPDRIKVYRTE</sequence>
<gene>
    <name evidence="2" type="ORF">GCU68_03225</name>
</gene>
<proteinExistence type="predicted"/>
<dbReference type="OrthoDB" id="270808at2157"/>
<evidence type="ECO:0000259" key="1">
    <source>
        <dbReference type="Pfam" id="PF18545"/>
    </source>
</evidence>
<dbReference type="AlphaFoldDB" id="A0A5P9P1B8"/>
<dbReference type="GeneID" id="42300028"/>